<dbReference type="SUPFAM" id="SSF50615">
    <property type="entry name" value="N-terminal domain of alpha and beta subunits of F1 ATP synthase"/>
    <property type="match status" value="1"/>
</dbReference>
<dbReference type="PANTHER" id="PTHR48082:SF2">
    <property type="entry name" value="ATP SYNTHASE SUBUNIT ALPHA, MITOCHONDRIAL"/>
    <property type="match status" value="1"/>
</dbReference>
<evidence type="ECO:0000313" key="19">
    <source>
        <dbReference type="Proteomes" id="UP000480303"/>
    </source>
</evidence>
<dbReference type="InterPro" id="IPR036121">
    <property type="entry name" value="ATPase_F1/V1/A1_a/bsu_N_sf"/>
</dbReference>
<feature type="domain" description="ATPase F1/V1/A1 complex alpha/beta subunit N-terminal" evidence="17">
    <location>
        <begin position="25"/>
        <end position="92"/>
    </location>
</feature>
<keyword evidence="10 14" id="KW-0406">Ion transport</keyword>
<feature type="site" description="Required for activity" evidence="14">
    <location>
        <position position="362"/>
    </location>
</feature>
<dbReference type="InterPro" id="IPR000194">
    <property type="entry name" value="ATPase_F1/V1/A1_a/bsu_nucl-bd"/>
</dbReference>
<dbReference type="Pfam" id="PF02874">
    <property type="entry name" value="ATP-synt_ab_N"/>
    <property type="match status" value="1"/>
</dbReference>
<dbReference type="Pfam" id="PF00006">
    <property type="entry name" value="ATP-synt_ab"/>
    <property type="match status" value="1"/>
</dbReference>
<dbReference type="GO" id="GO:0005886">
    <property type="term" value="C:plasma membrane"/>
    <property type="evidence" value="ECO:0007669"/>
    <property type="project" value="UniProtKB-SubCell"/>
</dbReference>
<dbReference type="FunFam" id="3.40.50.300:FF:000002">
    <property type="entry name" value="ATP synthase subunit alpha"/>
    <property type="match status" value="1"/>
</dbReference>
<dbReference type="HAMAP" id="MF_01346">
    <property type="entry name" value="ATP_synth_alpha_bact"/>
    <property type="match status" value="1"/>
</dbReference>
<dbReference type="SUPFAM" id="SSF52540">
    <property type="entry name" value="P-loop containing nucleoside triphosphate hydrolases"/>
    <property type="match status" value="1"/>
</dbReference>
<dbReference type="FunFam" id="2.40.30.20:FF:000001">
    <property type="entry name" value="ATP synthase subunit alpha"/>
    <property type="match status" value="1"/>
</dbReference>
<dbReference type="Pfam" id="PF00306">
    <property type="entry name" value="ATP-synt_ab_C"/>
    <property type="match status" value="1"/>
</dbReference>
<dbReference type="GO" id="GO:0005524">
    <property type="term" value="F:ATP binding"/>
    <property type="evidence" value="ECO:0007669"/>
    <property type="project" value="UniProtKB-UniRule"/>
</dbReference>
<organism evidence="18 19">
    <name type="scientific">Pseudolactococcus hodotermopsidis</name>
    <dbReference type="NCBI Taxonomy" id="2709157"/>
    <lineage>
        <taxon>Bacteria</taxon>
        <taxon>Bacillati</taxon>
        <taxon>Bacillota</taxon>
        <taxon>Bacilli</taxon>
        <taxon>Lactobacillales</taxon>
        <taxon>Streptococcaceae</taxon>
        <taxon>Pseudolactococcus</taxon>
    </lineage>
</organism>
<dbReference type="GO" id="GO:0046933">
    <property type="term" value="F:proton-transporting ATP synthase activity, rotational mechanism"/>
    <property type="evidence" value="ECO:0007669"/>
    <property type="project" value="UniProtKB-UniRule"/>
</dbReference>
<dbReference type="GO" id="GO:0045259">
    <property type="term" value="C:proton-transporting ATP synthase complex"/>
    <property type="evidence" value="ECO:0007669"/>
    <property type="project" value="UniProtKB-KW"/>
</dbReference>
<dbReference type="InterPro" id="IPR023366">
    <property type="entry name" value="ATP_synth_asu-like_sf"/>
</dbReference>
<sequence>MAFNANEISSLIKQQIENFTPDFSVAETGVITYVGDGIARAHGLENAMSGELLEFSNGVFGMAQNLESTDVGIIVLGDFGDIREGDTVKRTGKIMEVPVGDELIGRVVNPLGIPVDGLGDINTGKTRPVEAAAPGVMQRKSVSEPLQTGLKAIDALVPIGRGQRELIIGDRQTGKTTVAIDTILNQKGQDMICIYVAIGQKESTVRTQVETLRKYGALDYTIVVTASASQPSPLLYIAPYAGAAMGEEFMYNGKHVLVVYDDLSKQAVAYRELSLLLRRPPGREAYPGDVFYLHSRLLERAAKLSDELGGGSMTALPFIETQAGDISAYIATNVISITDGQIFLENDLFYSGIRPAIDAGSSVSRVGGSAQIKAMKKVAGTLRLDLASFRELEAFTQFGSDLDAATQAKLNRGRRTVEVLKQPLHAPLAVEYQVLILYALTHGFLDTVPVDDILSFESQLFDFFDANYKALLDVIVATKDLPETDKLDAAIQNFKATTSFK</sequence>
<feature type="domain" description="ATPase F1/V1/A1 complex alpha/beta subunit nucleotide-binding" evidence="15">
    <location>
        <begin position="149"/>
        <end position="364"/>
    </location>
</feature>
<keyword evidence="7 14" id="KW-0375">Hydrogen ion transport</keyword>
<keyword evidence="4 14" id="KW-0813">Transport</keyword>
<dbReference type="InterPro" id="IPR027417">
    <property type="entry name" value="P-loop_NTPase"/>
</dbReference>
<evidence type="ECO:0000256" key="9">
    <source>
        <dbReference type="ARBA" id="ARBA00022967"/>
    </source>
</evidence>
<dbReference type="InterPro" id="IPR033732">
    <property type="entry name" value="ATP_synth_F1_a_nt-bd_dom"/>
</dbReference>
<dbReference type="PANTHER" id="PTHR48082">
    <property type="entry name" value="ATP SYNTHASE SUBUNIT ALPHA, MITOCHONDRIAL"/>
    <property type="match status" value="1"/>
</dbReference>
<feature type="binding site" evidence="14">
    <location>
        <begin position="169"/>
        <end position="176"/>
    </location>
    <ligand>
        <name>ATP</name>
        <dbReference type="ChEBI" id="CHEBI:30616"/>
    </ligand>
</feature>
<evidence type="ECO:0000256" key="5">
    <source>
        <dbReference type="ARBA" id="ARBA00022475"/>
    </source>
</evidence>
<comment type="subcellular location">
    <subcellularLocation>
        <location evidence="14">Cell membrane</location>
        <topology evidence="14">Peripheral membrane protein</topology>
    </subcellularLocation>
    <subcellularLocation>
        <location evidence="2">Membrane</location>
        <topology evidence="2">Peripheral membrane protein</topology>
    </subcellularLocation>
</comment>
<dbReference type="CDD" id="cd18116">
    <property type="entry name" value="ATP-synt_F1_alpha_N"/>
    <property type="match status" value="1"/>
</dbReference>
<evidence type="ECO:0000256" key="11">
    <source>
        <dbReference type="ARBA" id="ARBA00023136"/>
    </source>
</evidence>
<keyword evidence="9 14" id="KW-1278">Translocase</keyword>
<name>A0A6A0B8P0_9LACT</name>
<dbReference type="SUPFAM" id="SSF47917">
    <property type="entry name" value="C-terminal domain of alpha and beta subunits of F1 ATP synthase"/>
    <property type="match status" value="1"/>
</dbReference>
<dbReference type="EMBL" id="BLLI01000003">
    <property type="protein sequence ID" value="GFH41692.1"/>
    <property type="molecule type" value="Genomic_DNA"/>
</dbReference>
<protein>
    <recommendedName>
        <fullName evidence="14">ATP synthase subunit alpha</fullName>
        <ecNumber evidence="14">7.1.2.2</ecNumber>
    </recommendedName>
    <alternativeName>
        <fullName evidence="14">ATP synthase F1 sector subunit alpha</fullName>
    </alternativeName>
    <alternativeName>
        <fullName evidence="14">F-ATPase subunit alpha</fullName>
    </alternativeName>
</protein>
<evidence type="ECO:0000256" key="7">
    <source>
        <dbReference type="ARBA" id="ARBA00022781"/>
    </source>
</evidence>
<keyword evidence="11 14" id="KW-0472">Membrane</keyword>
<evidence type="ECO:0000256" key="12">
    <source>
        <dbReference type="ARBA" id="ARBA00023196"/>
    </source>
</evidence>
<evidence type="ECO:0000256" key="14">
    <source>
        <dbReference type="HAMAP-Rule" id="MF_01346"/>
    </source>
</evidence>
<evidence type="ECO:0000256" key="1">
    <source>
        <dbReference type="ARBA" id="ARBA00003784"/>
    </source>
</evidence>
<keyword evidence="12 14" id="KW-0139">CF(1)</keyword>
<comment type="function">
    <text evidence="1 14">Produces ATP from ADP in the presence of a proton gradient across the membrane. The alpha chain is a regulatory subunit.</text>
</comment>
<reference evidence="18 19" key="1">
    <citation type="submission" date="2020-02" db="EMBL/GenBank/DDBJ databases">
        <title>Draft genome sequence of Lactococcus sp. Hs30E4-3.</title>
        <authorList>
            <person name="Noda S."/>
            <person name="Yuki M."/>
            <person name="Ohkuma M."/>
        </authorList>
    </citation>
    <scope>NUCLEOTIDE SEQUENCE [LARGE SCALE GENOMIC DNA]</scope>
    <source>
        <strain evidence="18 19">Hs30E4-3</strain>
    </source>
</reference>
<dbReference type="InterPro" id="IPR004100">
    <property type="entry name" value="ATPase_F1/V1/A1_a/bsu_N"/>
</dbReference>
<evidence type="ECO:0000256" key="8">
    <source>
        <dbReference type="ARBA" id="ARBA00022840"/>
    </source>
</evidence>
<evidence type="ECO:0000313" key="18">
    <source>
        <dbReference type="EMBL" id="GFH41692.1"/>
    </source>
</evidence>
<keyword evidence="8 14" id="KW-0067">ATP-binding</keyword>
<dbReference type="InterPro" id="IPR005294">
    <property type="entry name" value="ATP_synth_F1_asu"/>
</dbReference>
<gene>
    <name evidence="14 18" type="primary">atpA</name>
    <name evidence="18" type="ORF">Hs30E_02430</name>
</gene>
<evidence type="ECO:0000256" key="6">
    <source>
        <dbReference type="ARBA" id="ARBA00022741"/>
    </source>
</evidence>
<evidence type="ECO:0000256" key="13">
    <source>
        <dbReference type="ARBA" id="ARBA00023310"/>
    </source>
</evidence>
<dbReference type="NCBIfam" id="NF009884">
    <property type="entry name" value="PRK13343.1"/>
    <property type="match status" value="1"/>
</dbReference>
<dbReference type="Gene3D" id="2.40.30.20">
    <property type="match status" value="1"/>
</dbReference>
<comment type="caution">
    <text evidence="18">The sequence shown here is derived from an EMBL/GenBank/DDBJ whole genome shotgun (WGS) entry which is preliminary data.</text>
</comment>
<evidence type="ECO:0000259" key="17">
    <source>
        <dbReference type="Pfam" id="PF02874"/>
    </source>
</evidence>
<evidence type="ECO:0000256" key="4">
    <source>
        <dbReference type="ARBA" id="ARBA00022448"/>
    </source>
</evidence>
<dbReference type="InterPro" id="IPR000793">
    <property type="entry name" value="ATP_synth_asu_C"/>
</dbReference>
<comment type="similarity">
    <text evidence="3 14">Belongs to the ATPase alpha/beta chains family.</text>
</comment>
<evidence type="ECO:0000256" key="3">
    <source>
        <dbReference type="ARBA" id="ARBA00008936"/>
    </source>
</evidence>
<dbReference type="CDD" id="cd01132">
    <property type="entry name" value="F1-ATPase_alpha_CD"/>
    <property type="match status" value="1"/>
</dbReference>
<dbReference type="RefSeq" id="WP_172207373.1">
    <property type="nucleotide sequence ID" value="NZ_BLLI01000003.1"/>
</dbReference>
<dbReference type="CDD" id="cd18113">
    <property type="entry name" value="ATP-synt_F1_alpha_C"/>
    <property type="match status" value="1"/>
</dbReference>
<dbReference type="PIRSF" id="PIRSF039088">
    <property type="entry name" value="F_ATPase_subunit_alpha"/>
    <property type="match status" value="1"/>
</dbReference>
<evidence type="ECO:0000256" key="10">
    <source>
        <dbReference type="ARBA" id="ARBA00023065"/>
    </source>
</evidence>
<accession>A0A6A0B8P0</accession>
<dbReference type="Proteomes" id="UP000480303">
    <property type="component" value="Unassembled WGS sequence"/>
</dbReference>
<dbReference type="NCBIfam" id="TIGR00962">
    <property type="entry name" value="atpA"/>
    <property type="match status" value="1"/>
</dbReference>
<feature type="domain" description="ATP synthase alpha subunit C-terminal" evidence="16">
    <location>
        <begin position="371"/>
        <end position="494"/>
    </location>
</feature>
<keyword evidence="13 14" id="KW-0066">ATP synthesis</keyword>
<evidence type="ECO:0000259" key="16">
    <source>
        <dbReference type="Pfam" id="PF00306"/>
    </source>
</evidence>
<proteinExistence type="inferred from homology"/>
<dbReference type="Gene3D" id="3.40.50.300">
    <property type="entry name" value="P-loop containing nucleotide triphosphate hydrolases"/>
    <property type="match status" value="1"/>
</dbReference>
<dbReference type="Gene3D" id="1.20.150.20">
    <property type="entry name" value="ATP synthase alpha/beta chain, C-terminal domain"/>
    <property type="match status" value="1"/>
</dbReference>
<evidence type="ECO:0000259" key="15">
    <source>
        <dbReference type="Pfam" id="PF00006"/>
    </source>
</evidence>
<keyword evidence="6 14" id="KW-0547">Nucleotide-binding</keyword>
<keyword evidence="19" id="KW-1185">Reference proteome</keyword>
<evidence type="ECO:0000256" key="2">
    <source>
        <dbReference type="ARBA" id="ARBA00004170"/>
    </source>
</evidence>
<comment type="catalytic activity">
    <reaction evidence="14">
        <text>ATP + H2O + 4 H(+)(in) = ADP + phosphate + 5 H(+)(out)</text>
        <dbReference type="Rhea" id="RHEA:57720"/>
        <dbReference type="ChEBI" id="CHEBI:15377"/>
        <dbReference type="ChEBI" id="CHEBI:15378"/>
        <dbReference type="ChEBI" id="CHEBI:30616"/>
        <dbReference type="ChEBI" id="CHEBI:43474"/>
        <dbReference type="ChEBI" id="CHEBI:456216"/>
        <dbReference type="EC" id="7.1.2.2"/>
    </reaction>
</comment>
<keyword evidence="5 14" id="KW-1003">Cell membrane</keyword>
<dbReference type="FunFam" id="1.20.150.20:FF:000001">
    <property type="entry name" value="ATP synthase subunit alpha"/>
    <property type="match status" value="1"/>
</dbReference>
<dbReference type="GO" id="GO:0043531">
    <property type="term" value="F:ADP binding"/>
    <property type="evidence" value="ECO:0007669"/>
    <property type="project" value="TreeGrafter"/>
</dbReference>
<dbReference type="AlphaFoldDB" id="A0A6A0B8P0"/>
<dbReference type="InterPro" id="IPR038376">
    <property type="entry name" value="ATP_synth_asu_C_sf"/>
</dbReference>
<dbReference type="EC" id="7.1.2.2" evidence="14"/>